<feature type="domain" description="HTH araC/xylS-type" evidence="4">
    <location>
        <begin position="169"/>
        <end position="267"/>
    </location>
</feature>
<evidence type="ECO:0000256" key="2">
    <source>
        <dbReference type="ARBA" id="ARBA00023125"/>
    </source>
</evidence>
<evidence type="ECO:0000313" key="6">
    <source>
        <dbReference type="Proteomes" id="UP001529423"/>
    </source>
</evidence>
<sequence length="271" mass="31300">MINDFYHENVVVNTNIGIRFWRSAVTTSGYVPFHWHSSIEIIYVLKGQLKFTINGQAFTVASDEFIVVPSGVVHDVSNQPNTAYIFQIPLKVIEPYVDHPELITFLNGQKAIPAYQRAGHLIRQFGYLQGNHPTAYRFDSQICFISLLKVLFTELNNPDQQVPNDNNIKQLIIYINNHNTEQLSVAGLAHHFGYNSNYLSRLFHQQMGITLMNYIYVVKLNQLYDGLVNSNRDIKALFKQNGLTNPRTARKIFREMFGCLPSDIRRRHLRK</sequence>
<accession>A0ABT7VNU8</accession>
<dbReference type="InterPro" id="IPR011051">
    <property type="entry name" value="RmlC_Cupin_sf"/>
</dbReference>
<dbReference type="SUPFAM" id="SSF51182">
    <property type="entry name" value="RmlC-like cupins"/>
    <property type="match status" value="1"/>
</dbReference>
<dbReference type="InterPro" id="IPR018060">
    <property type="entry name" value="HTH_AraC"/>
</dbReference>
<evidence type="ECO:0000313" key="5">
    <source>
        <dbReference type="EMBL" id="MDM8334413.1"/>
    </source>
</evidence>
<evidence type="ECO:0000256" key="3">
    <source>
        <dbReference type="ARBA" id="ARBA00023163"/>
    </source>
</evidence>
<gene>
    <name evidence="5" type="ORF">QUW46_07500</name>
</gene>
<dbReference type="EMBL" id="JAUDEO010000046">
    <property type="protein sequence ID" value="MDM8334413.1"/>
    <property type="molecule type" value="Genomic_DNA"/>
</dbReference>
<dbReference type="Gene3D" id="2.60.120.10">
    <property type="entry name" value="Jelly Rolls"/>
    <property type="match status" value="1"/>
</dbReference>
<dbReference type="RefSeq" id="WP_289560909.1">
    <property type="nucleotide sequence ID" value="NZ_JAUDEO010000046.1"/>
</dbReference>
<dbReference type="PANTHER" id="PTHR43280:SF2">
    <property type="entry name" value="HTH-TYPE TRANSCRIPTIONAL REGULATOR EXSA"/>
    <property type="match status" value="1"/>
</dbReference>
<proteinExistence type="predicted"/>
<dbReference type="SUPFAM" id="SSF46689">
    <property type="entry name" value="Homeodomain-like"/>
    <property type="match status" value="1"/>
</dbReference>
<reference evidence="5" key="2">
    <citation type="submission" date="2023-06" db="EMBL/GenBank/DDBJ databases">
        <authorList>
            <person name="Zeman M."/>
            <person name="Kubasova T."/>
            <person name="Jahodarova E."/>
            <person name="Nykrynova M."/>
            <person name="Rychlik I."/>
        </authorList>
    </citation>
    <scope>NUCLEOTIDE SEQUENCE</scope>
    <source>
        <strain evidence="5">105_WCHN</strain>
    </source>
</reference>
<dbReference type="InterPro" id="IPR014710">
    <property type="entry name" value="RmlC-like_jellyroll"/>
</dbReference>
<dbReference type="PANTHER" id="PTHR43280">
    <property type="entry name" value="ARAC-FAMILY TRANSCRIPTIONAL REGULATOR"/>
    <property type="match status" value="1"/>
</dbReference>
<dbReference type="InterPro" id="IPR009057">
    <property type="entry name" value="Homeodomain-like_sf"/>
</dbReference>
<dbReference type="Proteomes" id="UP001529423">
    <property type="component" value="Unassembled WGS sequence"/>
</dbReference>
<dbReference type="Pfam" id="PF07883">
    <property type="entry name" value="Cupin_2"/>
    <property type="match status" value="1"/>
</dbReference>
<keyword evidence="3" id="KW-0804">Transcription</keyword>
<keyword evidence="1" id="KW-0805">Transcription regulation</keyword>
<evidence type="ECO:0000259" key="4">
    <source>
        <dbReference type="PROSITE" id="PS01124"/>
    </source>
</evidence>
<comment type="caution">
    <text evidence="5">The sequence shown here is derived from an EMBL/GenBank/DDBJ whole genome shotgun (WGS) entry which is preliminary data.</text>
</comment>
<dbReference type="Pfam" id="PF12833">
    <property type="entry name" value="HTH_18"/>
    <property type="match status" value="1"/>
</dbReference>
<evidence type="ECO:0000256" key="1">
    <source>
        <dbReference type="ARBA" id="ARBA00023015"/>
    </source>
</evidence>
<dbReference type="PROSITE" id="PS01124">
    <property type="entry name" value="HTH_ARAC_FAMILY_2"/>
    <property type="match status" value="1"/>
</dbReference>
<dbReference type="InterPro" id="IPR013096">
    <property type="entry name" value="Cupin_2"/>
</dbReference>
<protein>
    <submittedName>
        <fullName evidence="5">AraC family transcriptional regulator</fullName>
    </submittedName>
</protein>
<dbReference type="SMART" id="SM00342">
    <property type="entry name" value="HTH_ARAC"/>
    <property type="match status" value="1"/>
</dbReference>
<reference evidence="5" key="1">
    <citation type="submission" date="2023-06" db="EMBL/GenBank/DDBJ databases">
        <title>Identification and characterization of horizontal gene transfer across gut microbiota members of farm animals based on homology search.</title>
        <authorList>
            <person name="Schwarzerova J."/>
            <person name="Nykrynova M."/>
            <person name="Jureckova K."/>
            <person name="Cejkova D."/>
            <person name="Rychlik I."/>
        </authorList>
    </citation>
    <scope>NUCLEOTIDE SEQUENCE</scope>
    <source>
        <strain evidence="5">105_WCHN</strain>
    </source>
</reference>
<name>A0ABT7VNU8_9LACO</name>
<organism evidence="5 6">
    <name type="scientific">Limosilactobacillus panis</name>
    <dbReference type="NCBI Taxonomy" id="47493"/>
    <lineage>
        <taxon>Bacteria</taxon>
        <taxon>Bacillati</taxon>
        <taxon>Bacillota</taxon>
        <taxon>Bacilli</taxon>
        <taxon>Lactobacillales</taxon>
        <taxon>Lactobacillaceae</taxon>
        <taxon>Limosilactobacillus</taxon>
    </lineage>
</organism>
<keyword evidence="2" id="KW-0238">DNA-binding</keyword>
<dbReference type="Gene3D" id="1.10.10.60">
    <property type="entry name" value="Homeodomain-like"/>
    <property type="match status" value="1"/>
</dbReference>
<keyword evidence="6" id="KW-1185">Reference proteome</keyword>